<accession>A0A1B6MN19</accession>
<sequence length="301" mass="35383">MQEHETFYKCLSDCLEKIIRPEVRTIVVGDFNVDLSVADIKVDDLIYIMASHDLENKVKSYTREFKNSKSLIDHVYTDLPDDVCSCSVLITALSDHHAQVVDVRLSTPKEASYPKYTFKRSFSDDNIRIFKYLLGKETWSNVYKAGTINDKMDIFESFVSFYFEQAFPEKKTRTRQSVLRSKVTLSNEQLRLRDMVFQWYYFTKDLDSSDVRRQHYLRLKREYKFSIRVAKSSKVHDVIQKSVNRVKTVWEIVNEHRGKKHSSHNLPRAIKDDKGVDVSDPKLVSNMFNKFFVMCPIVSRL</sequence>
<name>A0A1B6MN19_9HEMI</name>
<feature type="domain" description="Endonuclease/exonuclease/phosphatase" evidence="1">
    <location>
        <begin position="9"/>
        <end position="98"/>
    </location>
</feature>
<protein>
    <recommendedName>
        <fullName evidence="1">Endonuclease/exonuclease/phosphatase domain-containing protein</fullName>
    </recommendedName>
</protein>
<dbReference type="PANTHER" id="PTHR47510">
    <property type="entry name" value="REVERSE TRANSCRIPTASE DOMAIN-CONTAINING PROTEIN"/>
    <property type="match status" value="1"/>
</dbReference>
<dbReference type="PANTHER" id="PTHR47510:SF3">
    <property type="entry name" value="ENDO_EXONUCLEASE_PHOSPHATASE DOMAIN-CONTAINING PROTEIN"/>
    <property type="match status" value="1"/>
</dbReference>
<proteinExistence type="predicted"/>
<gene>
    <name evidence="2" type="ORF">g.2442</name>
</gene>
<feature type="non-terminal residue" evidence="2">
    <location>
        <position position="301"/>
    </location>
</feature>
<evidence type="ECO:0000313" key="2">
    <source>
        <dbReference type="EMBL" id="JAT37336.1"/>
    </source>
</evidence>
<reference evidence="2" key="1">
    <citation type="submission" date="2015-11" db="EMBL/GenBank/DDBJ databases">
        <title>De novo transcriptome assembly of four potential Pierce s Disease insect vectors from Arizona vineyards.</title>
        <authorList>
            <person name="Tassone E.E."/>
        </authorList>
    </citation>
    <scope>NUCLEOTIDE SEQUENCE</scope>
</reference>
<evidence type="ECO:0000259" key="1">
    <source>
        <dbReference type="Pfam" id="PF14529"/>
    </source>
</evidence>
<dbReference type="AlphaFoldDB" id="A0A1B6MN19"/>
<dbReference type="Pfam" id="PF14529">
    <property type="entry name" value="Exo_endo_phos_2"/>
    <property type="match status" value="1"/>
</dbReference>
<dbReference type="SUPFAM" id="SSF56219">
    <property type="entry name" value="DNase I-like"/>
    <property type="match status" value="1"/>
</dbReference>
<organism evidence="2">
    <name type="scientific">Graphocephala atropunctata</name>
    <dbReference type="NCBI Taxonomy" id="36148"/>
    <lineage>
        <taxon>Eukaryota</taxon>
        <taxon>Metazoa</taxon>
        <taxon>Ecdysozoa</taxon>
        <taxon>Arthropoda</taxon>
        <taxon>Hexapoda</taxon>
        <taxon>Insecta</taxon>
        <taxon>Pterygota</taxon>
        <taxon>Neoptera</taxon>
        <taxon>Paraneoptera</taxon>
        <taxon>Hemiptera</taxon>
        <taxon>Auchenorrhyncha</taxon>
        <taxon>Membracoidea</taxon>
        <taxon>Cicadellidae</taxon>
        <taxon>Cicadellinae</taxon>
        <taxon>Cicadellini</taxon>
        <taxon>Graphocephala</taxon>
    </lineage>
</organism>
<dbReference type="InterPro" id="IPR005135">
    <property type="entry name" value="Endo/exonuclease/phosphatase"/>
</dbReference>
<dbReference type="GO" id="GO:0003824">
    <property type="term" value="F:catalytic activity"/>
    <property type="evidence" value="ECO:0007669"/>
    <property type="project" value="InterPro"/>
</dbReference>
<dbReference type="Gene3D" id="3.60.10.10">
    <property type="entry name" value="Endonuclease/exonuclease/phosphatase"/>
    <property type="match status" value="1"/>
</dbReference>
<dbReference type="InterPro" id="IPR036691">
    <property type="entry name" value="Endo/exonu/phosph_ase_sf"/>
</dbReference>
<dbReference type="EMBL" id="GEBQ01002641">
    <property type="protein sequence ID" value="JAT37336.1"/>
    <property type="molecule type" value="Transcribed_RNA"/>
</dbReference>